<evidence type="ECO:0000313" key="3">
    <source>
        <dbReference type="Proteomes" id="UP001472677"/>
    </source>
</evidence>
<evidence type="ECO:0000256" key="1">
    <source>
        <dbReference type="SAM" id="MobiDB-lite"/>
    </source>
</evidence>
<sequence>MWERKRFIDGMRDWKVGLIPCITIYRGFKLRKLKFEFMADGVIKLMENLNFSEDELMEVGAIEGELMGNIAGSERWLYGEWLKVDMGQQGASKKKLGIVYKHPRHGTGALEGGHSSNEERSVDRGLGVVQRDKGKQAGTRGLRFWNAKRTLQGKNEVCNPISSKRTKQSASCRGCEEDESGEIRFAWLAKEKEKGGTTNEKRSEGEGGVPHGPTYIRDKLEGTE</sequence>
<feature type="compositionally biased region" description="Basic and acidic residues" evidence="1">
    <location>
        <begin position="191"/>
        <end position="205"/>
    </location>
</feature>
<feature type="region of interest" description="Disordered" evidence="1">
    <location>
        <begin position="191"/>
        <end position="224"/>
    </location>
</feature>
<protein>
    <recommendedName>
        <fullName evidence="4">DUF4283 domain-containing protein</fullName>
    </recommendedName>
</protein>
<comment type="caution">
    <text evidence="2">The sequence shown here is derived from an EMBL/GenBank/DDBJ whole genome shotgun (WGS) entry which is preliminary data.</text>
</comment>
<evidence type="ECO:0000313" key="2">
    <source>
        <dbReference type="EMBL" id="KAK8579205.1"/>
    </source>
</evidence>
<keyword evidence="3" id="KW-1185">Reference proteome</keyword>
<name>A0ABR2FE78_9ROSI</name>
<proteinExistence type="predicted"/>
<organism evidence="2 3">
    <name type="scientific">Hibiscus sabdariffa</name>
    <name type="common">roselle</name>
    <dbReference type="NCBI Taxonomy" id="183260"/>
    <lineage>
        <taxon>Eukaryota</taxon>
        <taxon>Viridiplantae</taxon>
        <taxon>Streptophyta</taxon>
        <taxon>Embryophyta</taxon>
        <taxon>Tracheophyta</taxon>
        <taxon>Spermatophyta</taxon>
        <taxon>Magnoliopsida</taxon>
        <taxon>eudicotyledons</taxon>
        <taxon>Gunneridae</taxon>
        <taxon>Pentapetalae</taxon>
        <taxon>rosids</taxon>
        <taxon>malvids</taxon>
        <taxon>Malvales</taxon>
        <taxon>Malvaceae</taxon>
        <taxon>Malvoideae</taxon>
        <taxon>Hibiscus</taxon>
    </lineage>
</organism>
<dbReference type="Proteomes" id="UP001472677">
    <property type="component" value="Unassembled WGS sequence"/>
</dbReference>
<reference evidence="2 3" key="1">
    <citation type="journal article" date="2024" name="G3 (Bethesda)">
        <title>Genome assembly of Hibiscus sabdariffa L. provides insights into metabolisms of medicinal natural products.</title>
        <authorList>
            <person name="Kim T."/>
        </authorList>
    </citation>
    <scope>NUCLEOTIDE SEQUENCE [LARGE SCALE GENOMIC DNA]</scope>
    <source>
        <strain evidence="2">TK-2024</strain>
        <tissue evidence="2">Old leaves</tissue>
    </source>
</reference>
<evidence type="ECO:0008006" key="4">
    <source>
        <dbReference type="Google" id="ProtNLM"/>
    </source>
</evidence>
<accession>A0ABR2FE78</accession>
<dbReference type="EMBL" id="JBBPBM010000006">
    <property type="protein sequence ID" value="KAK8579205.1"/>
    <property type="molecule type" value="Genomic_DNA"/>
</dbReference>
<feature type="region of interest" description="Disordered" evidence="1">
    <location>
        <begin position="107"/>
        <end position="135"/>
    </location>
</feature>
<gene>
    <name evidence="2" type="ORF">V6N12_069534</name>
</gene>